<dbReference type="GO" id="GO:0046540">
    <property type="term" value="C:U4/U6 x U5 tri-snRNP complex"/>
    <property type="evidence" value="ECO:0007669"/>
    <property type="project" value="InterPro"/>
</dbReference>
<keyword evidence="3" id="KW-0507">mRNA processing</keyword>
<evidence type="ECO:0000256" key="1">
    <source>
        <dbReference type="ARBA" id="ARBA00004123"/>
    </source>
</evidence>
<dbReference type="PANTHER" id="PTHR14152">
    <property type="entry name" value="SQUAMOUS CELL CARCINOMA ANTIGEN RECOGNISED BY CYTOTOXIC T LYMPHOCYTES"/>
    <property type="match status" value="1"/>
</dbReference>
<evidence type="ECO:0000256" key="4">
    <source>
        <dbReference type="ARBA" id="ARBA00023187"/>
    </source>
</evidence>
<dbReference type="Pfam" id="PF03343">
    <property type="entry name" value="SART-1"/>
    <property type="match status" value="2"/>
</dbReference>
<dbReference type="GO" id="GO:0045292">
    <property type="term" value="P:mRNA cis splicing, via spliceosome"/>
    <property type="evidence" value="ECO:0007669"/>
    <property type="project" value="TreeGrafter"/>
</dbReference>
<dbReference type="FunCoup" id="A0A165EV42">
    <property type="interactions" value="787"/>
</dbReference>
<dbReference type="GeneID" id="63830816"/>
<proteinExistence type="inferred from homology"/>
<evidence type="ECO:0000256" key="5">
    <source>
        <dbReference type="ARBA" id="ARBA00023242"/>
    </source>
</evidence>
<evidence type="ECO:0000256" key="2">
    <source>
        <dbReference type="ARBA" id="ARBA00006076"/>
    </source>
</evidence>
<name>A0A165EV42_9APHY</name>
<dbReference type="InParanoid" id="A0A165EV42"/>
<protein>
    <recommendedName>
        <fullName evidence="9">SART-1 protein</fullName>
    </recommendedName>
</protein>
<dbReference type="STRING" id="1314785.A0A165EV42"/>
<evidence type="ECO:0000256" key="6">
    <source>
        <dbReference type="SAM" id="MobiDB-lite"/>
    </source>
</evidence>
<dbReference type="Pfam" id="PF19252">
    <property type="entry name" value="HIND"/>
    <property type="match status" value="1"/>
</dbReference>
<dbReference type="AlphaFoldDB" id="A0A165EV42"/>
<evidence type="ECO:0000256" key="3">
    <source>
        <dbReference type="ARBA" id="ARBA00022664"/>
    </source>
</evidence>
<dbReference type="PANTHER" id="PTHR14152:SF5">
    <property type="entry name" value="U4_U6.U5 TRI-SNRNP-ASSOCIATED PROTEIN 1"/>
    <property type="match status" value="1"/>
</dbReference>
<keyword evidence="5" id="KW-0539">Nucleus</keyword>
<comment type="similarity">
    <text evidence="2">Belongs to the SNU66/SART1 family.</text>
</comment>
<dbReference type="GO" id="GO:0000481">
    <property type="term" value="P:maturation of 5S rRNA"/>
    <property type="evidence" value="ECO:0007669"/>
    <property type="project" value="TreeGrafter"/>
</dbReference>
<feature type="region of interest" description="Disordered" evidence="6">
    <location>
        <begin position="508"/>
        <end position="542"/>
    </location>
</feature>
<sequence length="568" mass="63185">MSIEESISLEETNKIHISLGLKPLTDDSASVDDREKQAEENYDRLSRVRNRQELNAKLKGSALGNADGDVDDTLKGIKKSKKRDKELARKRQEELEDMGKAFQEDCTEKNLAGLRVSHDFEGMDEGKAHISTLKDSRILDNEEDELQSLEMAEHECMKKKKKLKIKRWDYTGYSNEKFTPGAAGMKQSLLFKYDDFLEGLKETICGFQLGTNITSAQSRRDEREQAAATVNKFLLSMNYAKNIESEDCLKEGDIGFQKPKTKKKKASRRMQVDKKPILQAAVARSCTKKLQKAKKLSSEDIARRGPDAEVSPSIVAEERTRSEVLNEDGVITIGEDGDVDGESGLTFDDTSEFVRAITYEPTLVKKEPPAATPAPVPMEITKPRSPSVDVKMELEAGEVRVKEEEDDEEMLNVIENAIKNTEAAEKAAAEGMEVPVGMLTEQMYSADLASTLNILHQQGILAAPTSDQKERDRNLESFKNYKADVNIVYYDEFGHELTQKEAWKALSHNTGSPAPRPGFPRISAAAEPFASSKEGTPVPSDRTKLVIGLSVKHKVVGEAASSPPPKKW</sequence>
<evidence type="ECO:0008006" key="9">
    <source>
        <dbReference type="Google" id="ProtNLM"/>
    </source>
</evidence>
<comment type="subcellular location">
    <subcellularLocation>
        <location evidence="1">Nucleus</location>
    </subcellularLocation>
</comment>
<keyword evidence="4" id="KW-0508">mRNA splicing</keyword>
<keyword evidence="8" id="KW-1185">Reference proteome</keyword>
<feature type="compositionally biased region" description="Basic and acidic residues" evidence="6">
    <location>
        <begin position="31"/>
        <end position="44"/>
    </location>
</feature>
<dbReference type="InterPro" id="IPR045347">
    <property type="entry name" value="HIND"/>
</dbReference>
<gene>
    <name evidence="7" type="ORF">LAESUDRAFT_770896</name>
</gene>
<dbReference type="InterPro" id="IPR005011">
    <property type="entry name" value="SNU66/SART1"/>
</dbReference>
<feature type="region of interest" description="Disordered" evidence="6">
    <location>
        <begin position="21"/>
        <end position="44"/>
    </location>
</feature>
<organism evidence="7 8">
    <name type="scientific">Laetiporus sulphureus 93-53</name>
    <dbReference type="NCBI Taxonomy" id="1314785"/>
    <lineage>
        <taxon>Eukaryota</taxon>
        <taxon>Fungi</taxon>
        <taxon>Dikarya</taxon>
        <taxon>Basidiomycota</taxon>
        <taxon>Agaricomycotina</taxon>
        <taxon>Agaricomycetes</taxon>
        <taxon>Polyporales</taxon>
        <taxon>Laetiporus</taxon>
    </lineage>
</organism>
<dbReference type="RefSeq" id="XP_040765563.1">
    <property type="nucleotide sequence ID" value="XM_040913788.1"/>
</dbReference>
<accession>A0A165EV42</accession>
<dbReference type="Proteomes" id="UP000076871">
    <property type="component" value="Unassembled WGS sequence"/>
</dbReference>
<evidence type="ECO:0000313" key="7">
    <source>
        <dbReference type="EMBL" id="KZT07823.1"/>
    </source>
</evidence>
<evidence type="ECO:0000313" key="8">
    <source>
        <dbReference type="Proteomes" id="UP000076871"/>
    </source>
</evidence>
<dbReference type="EMBL" id="KV427617">
    <property type="protein sequence ID" value="KZT07823.1"/>
    <property type="molecule type" value="Genomic_DNA"/>
</dbReference>
<dbReference type="OrthoDB" id="5583at2759"/>
<reference evidence="7 8" key="1">
    <citation type="journal article" date="2016" name="Mol. Biol. Evol.">
        <title>Comparative Genomics of Early-Diverging Mushroom-Forming Fungi Provides Insights into the Origins of Lignocellulose Decay Capabilities.</title>
        <authorList>
            <person name="Nagy L.G."/>
            <person name="Riley R."/>
            <person name="Tritt A."/>
            <person name="Adam C."/>
            <person name="Daum C."/>
            <person name="Floudas D."/>
            <person name="Sun H."/>
            <person name="Yadav J.S."/>
            <person name="Pangilinan J."/>
            <person name="Larsson K.H."/>
            <person name="Matsuura K."/>
            <person name="Barry K."/>
            <person name="Labutti K."/>
            <person name="Kuo R."/>
            <person name="Ohm R.A."/>
            <person name="Bhattacharya S.S."/>
            <person name="Shirouzu T."/>
            <person name="Yoshinaga Y."/>
            <person name="Martin F.M."/>
            <person name="Grigoriev I.V."/>
            <person name="Hibbett D.S."/>
        </authorList>
    </citation>
    <scope>NUCLEOTIDE SEQUENCE [LARGE SCALE GENOMIC DNA]</scope>
    <source>
        <strain evidence="7 8">93-53</strain>
    </source>
</reference>